<proteinExistence type="predicted"/>
<evidence type="ECO:0000313" key="3">
    <source>
        <dbReference type="EMBL" id="CAF0867124.1"/>
    </source>
</evidence>
<keyword evidence="4" id="KW-1185">Reference proteome</keyword>
<feature type="region of interest" description="Disordered" evidence="1">
    <location>
        <begin position="18"/>
        <end position="41"/>
    </location>
</feature>
<organism evidence="3 4">
    <name type="scientific">Brachionus calyciflorus</name>
    <dbReference type="NCBI Taxonomy" id="104777"/>
    <lineage>
        <taxon>Eukaryota</taxon>
        <taxon>Metazoa</taxon>
        <taxon>Spiralia</taxon>
        <taxon>Gnathifera</taxon>
        <taxon>Rotifera</taxon>
        <taxon>Eurotatoria</taxon>
        <taxon>Monogononta</taxon>
        <taxon>Pseudotrocha</taxon>
        <taxon>Ploima</taxon>
        <taxon>Brachionidae</taxon>
        <taxon>Brachionus</taxon>
    </lineage>
</organism>
<evidence type="ECO:0000313" key="4">
    <source>
        <dbReference type="Proteomes" id="UP000663879"/>
    </source>
</evidence>
<dbReference type="EMBL" id="CAJNOC010001464">
    <property type="protein sequence ID" value="CAF0867124.1"/>
    <property type="molecule type" value="Genomic_DNA"/>
</dbReference>
<protein>
    <submittedName>
        <fullName evidence="3">Uncharacterized protein</fullName>
    </submittedName>
</protein>
<keyword evidence="2" id="KW-1133">Transmembrane helix</keyword>
<keyword evidence="2" id="KW-0472">Membrane</keyword>
<accession>A0A813X369</accession>
<sequence length="270" mass="31452">MIKKIVNTLEVNIVHTSDENDDEYDDDDDVELSQSQRKSMKRHTDYSILNDLIEVHFKTLAKTIARIHQKMELVLELNSDEVTRSTIDRNPILIEERLELGDREISPNSNDIPQTSREILDNDLSSSTSQNQESSEIKATAESIVDHKVKIFLHENGNKLIKRVTFQELKVVKPSYYEKLKMRFSAINLKWIVFVSSLLLIFFILITEMKNEYSLSKKAYEECILSKASWYSKFNFLSSKCINKATVLDALFWINFEDDALFCCNDRHLN</sequence>
<name>A0A813X369_9BILA</name>
<evidence type="ECO:0000256" key="2">
    <source>
        <dbReference type="SAM" id="Phobius"/>
    </source>
</evidence>
<evidence type="ECO:0000256" key="1">
    <source>
        <dbReference type="SAM" id="MobiDB-lite"/>
    </source>
</evidence>
<reference evidence="3" key="1">
    <citation type="submission" date="2021-02" db="EMBL/GenBank/DDBJ databases">
        <authorList>
            <person name="Nowell W R."/>
        </authorList>
    </citation>
    <scope>NUCLEOTIDE SEQUENCE</scope>
    <source>
        <strain evidence="3">Ploen Becks lab</strain>
    </source>
</reference>
<comment type="caution">
    <text evidence="3">The sequence shown here is derived from an EMBL/GenBank/DDBJ whole genome shotgun (WGS) entry which is preliminary data.</text>
</comment>
<feature type="transmembrane region" description="Helical" evidence="2">
    <location>
        <begin position="189"/>
        <end position="207"/>
    </location>
</feature>
<dbReference type="Proteomes" id="UP000663879">
    <property type="component" value="Unassembled WGS sequence"/>
</dbReference>
<feature type="compositionally biased region" description="Acidic residues" evidence="1">
    <location>
        <begin position="19"/>
        <end position="31"/>
    </location>
</feature>
<dbReference type="AlphaFoldDB" id="A0A813X369"/>
<keyword evidence="2" id="KW-0812">Transmembrane</keyword>
<gene>
    <name evidence="3" type="ORF">OXX778_LOCUS9740</name>
</gene>